<dbReference type="InterPro" id="IPR023707">
    <property type="entry name" value="OM_assembly_BamA"/>
</dbReference>
<dbReference type="InterPro" id="IPR034746">
    <property type="entry name" value="POTRA"/>
</dbReference>
<dbReference type="InterPro" id="IPR010827">
    <property type="entry name" value="BamA/TamA_POTRA"/>
</dbReference>
<evidence type="ECO:0000256" key="4">
    <source>
        <dbReference type="ARBA" id="ARBA00022729"/>
    </source>
</evidence>
<dbReference type="PANTHER" id="PTHR12815:SF47">
    <property type="entry name" value="TRANSLOCATION AND ASSEMBLY MODULE SUBUNIT TAMA"/>
    <property type="match status" value="1"/>
</dbReference>
<keyword evidence="2" id="KW-1134">Transmembrane beta strand</keyword>
<keyword evidence="5" id="KW-0677">Repeat</keyword>
<evidence type="ECO:0000256" key="2">
    <source>
        <dbReference type="ARBA" id="ARBA00022452"/>
    </source>
</evidence>
<keyword evidence="3" id="KW-0812">Transmembrane</keyword>
<evidence type="ECO:0000256" key="8">
    <source>
        <dbReference type="NCBIfam" id="TIGR03303"/>
    </source>
</evidence>
<dbReference type="EMBL" id="WJJP01000206">
    <property type="protein sequence ID" value="MBD3324242.1"/>
    <property type="molecule type" value="Genomic_DNA"/>
</dbReference>
<dbReference type="InterPro" id="IPR039910">
    <property type="entry name" value="D15-like"/>
</dbReference>
<dbReference type="Pfam" id="PF07244">
    <property type="entry name" value="POTRA"/>
    <property type="match status" value="4"/>
</dbReference>
<dbReference type="InterPro" id="IPR000184">
    <property type="entry name" value="Bac_surfAg_D15"/>
</dbReference>
<gene>
    <name evidence="10" type="primary">bamA</name>
    <name evidence="10" type="ORF">GF339_06630</name>
</gene>
<evidence type="ECO:0000256" key="1">
    <source>
        <dbReference type="ARBA" id="ARBA00004370"/>
    </source>
</evidence>
<evidence type="ECO:0000259" key="9">
    <source>
        <dbReference type="PROSITE" id="PS51779"/>
    </source>
</evidence>
<evidence type="ECO:0000313" key="10">
    <source>
        <dbReference type="EMBL" id="MBD3324242.1"/>
    </source>
</evidence>
<keyword evidence="7" id="KW-0998">Cell outer membrane</keyword>
<reference evidence="10" key="1">
    <citation type="submission" date="2019-11" db="EMBL/GenBank/DDBJ databases">
        <title>Microbial mats filling the niche in hypersaline microbial mats.</title>
        <authorList>
            <person name="Wong H.L."/>
            <person name="Macleod F.I."/>
            <person name="White R.A. III"/>
            <person name="Burns B.P."/>
        </authorList>
    </citation>
    <scope>NUCLEOTIDE SEQUENCE</scope>
    <source>
        <strain evidence="10">Rbin_158</strain>
    </source>
</reference>
<dbReference type="AlphaFoldDB" id="A0A9D5JU24"/>
<evidence type="ECO:0000256" key="6">
    <source>
        <dbReference type="ARBA" id="ARBA00023136"/>
    </source>
</evidence>
<comment type="caution">
    <text evidence="10">The sequence shown here is derived from an EMBL/GenBank/DDBJ whole genome shotgun (WGS) entry which is preliminary data.</text>
</comment>
<protein>
    <recommendedName>
        <fullName evidence="8">Outer membrane protein assembly factor BamA</fullName>
    </recommendedName>
</protein>
<dbReference type="PANTHER" id="PTHR12815">
    <property type="entry name" value="SORTING AND ASSEMBLY MACHINERY SAMM50 PROTEIN FAMILY MEMBER"/>
    <property type="match status" value="1"/>
</dbReference>
<dbReference type="GO" id="GO:0009279">
    <property type="term" value="C:cell outer membrane"/>
    <property type="evidence" value="ECO:0007669"/>
    <property type="project" value="UniProtKB-UniRule"/>
</dbReference>
<dbReference type="Gene3D" id="2.40.160.50">
    <property type="entry name" value="membrane protein fhac: a member of the omp85/tpsb transporter family"/>
    <property type="match status" value="1"/>
</dbReference>
<feature type="domain" description="POTRA" evidence="9">
    <location>
        <begin position="105"/>
        <end position="189"/>
    </location>
</feature>
<sequence>MTVTDRDVTYNFETAKADLTLTISEGQATQIRFEGNTQIKTKTLRNQINLFTQTGTWQDILTEAVEQLTALYHAKGYPFAQVSYQQTEQDGAPVVTFTIEEGAQVHVETITIEGNDAFKDSEITDQMLTTTDGIFSSGIYHEKVFEEDLLAIKALYQKHGYLEAEVVTVTKEFSADQQRLDIHLVIQEGVQTRIDTIRILGVQDEALVEPLHNQLTIHEDDPLDVNQVTESITQIREFYANRGYIQAEVDVSTQFSDDKRHASITLTISRGQQFFVGNISIQGVIRTRKEFIARELQIHEGDVYNPQKIRETVRRLLQLGLYESVTFRRLDTKSTDPVQDMLLSVRETPAKTVEFGIGYSTETDFKGFVEYADKNILNHGGRGTARLEASIERPKVTLKYLHPHIVTQDTSIVLSIFDDLQKDNESFEIEKRGGRIAVQHNFDPTLSASLGYYFEIADPSDVKEDAVLSKLDTAILNLAGVDFRISWDVRDNLIVPKSGGFSQFYLRSSFDAVGAETEFFEVGAQTNWYLRLFDGVIAACSLNGRLIDPILSADAVPIYARYFLGGETSVRGFQKYSIGPVGTEGHRIGGDRMVALRAELRFPIYSVLGGVLFCDAGANWLDDAGFDADDFREAAGAGLRVLTPVGPLRFDYGWKLDRQSGESASEYYITIGSAF</sequence>
<comment type="subcellular location">
    <subcellularLocation>
        <location evidence="1">Membrane</location>
    </subcellularLocation>
</comment>
<evidence type="ECO:0000256" key="7">
    <source>
        <dbReference type="ARBA" id="ARBA00023237"/>
    </source>
</evidence>
<evidence type="ECO:0000256" key="5">
    <source>
        <dbReference type="ARBA" id="ARBA00022737"/>
    </source>
</evidence>
<dbReference type="GO" id="GO:0071709">
    <property type="term" value="P:membrane assembly"/>
    <property type="evidence" value="ECO:0007669"/>
    <property type="project" value="InterPro"/>
</dbReference>
<evidence type="ECO:0000313" key="11">
    <source>
        <dbReference type="Proteomes" id="UP000649604"/>
    </source>
</evidence>
<name>A0A9D5JU24_9BACT</name>
<organism evidence="10 11">
    <name type="scientific">candidate division KSB3 bacterium</name>
    <dbReference type="NCBI Taxonomy" id="2044937"/>
    <lineage>
        <taxon>Bacteria</taxon>
        <taxon>candidate division KSB3</taxon>
    </lineage>
</organism>
<dbReference type="NCBIfam" id="TIGR03303">
    <property type="entry name" value="OM_YaeT"/>
    <property type="match status" value="1"/>
</dbReference>
<dbReference type="PROSITE" id="PS51779">
    <property type="entry name" value="POTRA"/>
    <property type="match status" value="1"/>
</dbReference>
<proteinExistence type="predicted"/>
<dbReference type="Proteomes" id="UP000649604">
    <property type="component" value="Unassembled WGS sequence"/>
</dbReference>
<dbReference type="Pfam" id="PF01103">
    <property type="entry name" value="Omp85"/>
    <property type="match status" value="1"/>
</dbReference>
<evidence type="ECO:0000256" key="3">
    <source>
        <dbReference type="ARBA" id="ARBA00022692"/>
    </source>
</evidence>
<keyword evidence="4" id="KW-0732">Signal</keyword>
<accession>A0A9D5JU24</accession>
<dbReference type="Gene3D" id="3.10.20.310">
    <property type="entry name" value="membrane protein fhac"/>
    <property type="match status" value="4"/>
</dbReference>
<keyword evidence="6" id="KW-0472">Membrane</keyword>